<sequence>MRIVNGNVPRWPESILDGRIAHPVKPALGSDAGHSSEHRVRSECECEPGNLGWPGQAPGVNDGTGVIIWRALLGKRRAPGVLAQGPFAAYCRRPSPHNRVQTVQGDLQRKREGISMSACDRRSRTTMDSDHFGHDIRSFHAATCVMMGSGSLVQMVHRIADSNPSGNWTRAISASFQGLVALVQCTSPTEPMILREAGPTTAVHPRKS</sequence>
<protein>
    <submittedName>
        <fullName evidence="1">Uncharacterized protein</fullName>
    </submittedName>
</protein>
<dbReference type="AlphaFoldDB" id="A0A9P7D7C3"/>
<gene>
    <name evidence="1" type="ORF">EV702DRAFT_1042373</name>
</gene>
<comment type="caution">
    <text evidence="1">The sequence shown here is derived from an EMBL/GenBank/DDBJ whole genome shotgun (WGS) entry which is preliminary data.</text>
</comment>
<reference evidence="1" key="1">
    <citation type="journal article" date="2020" name="New Phytol.">
        <title>Comparative genomics reveals dynamic genome evolution in host specialist ectomycorrhizal fungi.</title>
        <authorList>
            <person name="Lofgren L.A."/>
            <person name="Nguyen N.H."/>
            <person name="Vilgalys R."/>
            <person name="Ruytinx J."/>
            <person name="Liao H.L."/>
            <person name="Branco S."/>
            <person name="Kuo A."/>
            <person name="LaButti K."/>
            <person name="Lipzen A."/>
            <person name="Andreopoulos W."/>
            <person name="Pangilinan J."/>
            <person name="Riley R."/>
            <person name="Hundley H."/>
            <person name="Na H."/>
            <person name="Barry K."/>
            <person name="Grigoriev I.V."/>
            <person name="Stajich J.E."/>
            <person name="Kennedy P.G."/>
        </authorList>
    </citation>
    <scope>NUCLEOTIDE SEQUENCE</scope>
    <source>
        <strain evidence="1">DOB743</strain>
    </source>
</reference>
<dbReference type="Proteomes" id="UP000714275">
    <property type="component" value="Unassembled WGS sequence"/>
</dbReference>
<accession>A0A9P7D7C3</accession>
<dbReference type="EMBL" id="JABBWD010000006">
    <property type="protein sequence ID" value="KAG1781246.1"/>
    <property type="molecule type" value="Genomic_DNA"/>
</dbReference>
<name>A0A9P7D7C3_9AGAM</name>
<organism evidence="1 2">
    <name type="scientific">Suillus placidus</name>
    <dbReference type="NCBI Taxonomy" id="48579"/>
    <lineage>
        <taxon>Eukaryota</taxon>
        <taxon>Fungi</taxon>
        <taxon>Dikarya</taxon>
        <taxon>Basidiomycota</taxon>
        <taxon>Agaricomycotina</taxon>
        <taxon>Agaricomycetes</taxon>
        <taxon>Agaricomycetidae</taxon>
        <taxon>Boletales</taxon>
        <taxon>Suillineae</taxon>
        <taxon>Suillaceae</taxon>
        <taxon>Suillus</taxon>
    </lineage>
</organism>
<proteinExistence type="predicted"/>
<evidence type="ECO:0000313" key="1">
    <source>
        <dbReference type="EMBL" id="KAG1781246.1"/>
    </source>
</evidence>
<evidence type="ECO:0000313" key="2">
    <source>
        <dbReference type="Proteomes" id="UP000714275"/>
    </source>
</evidence>
<keyword evidence="2" id="KW-1185">Reference proteome</keyword>